<protein>
    <submittedName>
        <fullName evidence="2">5'-nucleotidase/2',3'-cyclic phosphodiesterase</fullName>
    </submittedName>
</protein>
<dbReference type="GO" id="GO:0008253">
    <property type="term" value="F:5'-nucleotidase activity"/>
    <property type="evidence" value="ECO:0007669"/>
    <property type="project" value="TreeGrafter"/>
</dbReference>
<evidence type="ECO:0000259" key="1">
    <source>
        <dbReference type="Pfam" id="PF00149"/>
    </source>
</evidence>
<organism evidence="2 3">
    <name type="scientific">Candidatus Nitrosymbiomonas proteolyticus</name>
    <dbReference type="NCBI Taxonomy" id="2608984"/>
    <lineage>
        <taxon>Bacteria</taxon>
        <taxon>Bacillati</taxon>
        <taxon>Armatimonadota</taxon>
        <taxon>Armatimonadota incertae sedis</taxon>
        <taxon>Candidatus Nitrosymbiomonas</taxon>
    </lineage>
</organism>
<dbReference type="Proteomes" id="UP000662873">
    <property type="component" value="Chromosome"/>
</dbReference>
<evidence type="ECO:0000313" key="2">
    <source>
        <dbReference type="EMBL" id="BBO23342.1"/>
    </source>
</evidence>
<dbReference type="InterPro" id="IPR004843">
    <property type="entry name" value="Calcineurin-like_PHP"/>
</dbReference>
<gene>
    <name evidence="2" type="ORF">NPRO_09370</name>
</gene>
<dbReference type="AlphaFoldDB" id="A0A809RU85"/>
<dbReference type="SUPFAM" id="SSF56300">
    <property type="entry name" value="Metallo-dependent phosphatases"/>
    <property type="match status" value="1"/>
</dbReference>
<reference evidence="2" key="1">
    <citation type="journal article" name="DNA Res.">
        <title>The physiological potential of anammox bacteria as revealed by their core genome structure.</title>
        <authorList>
            <person name="Okubo T."/>
            <person name="Toyoda A."/>
            <person name="Fukuhara K."/>
            <person name="Uchiyama I."/>
            <person name="Harigaya Y."/>
            <person name="Kuroiwa M."/>
            <person name="Suzuki T."/>
            <person name="Murakami Y."/>
            <person name="Suwa Y."/>
            <person name="Takami H."/>
        </authorList>
    </citation>
    <scope>NUCLEOTIDE SEQUENCE</scope>
    <source>
        <strain evidence="2">317325-2</strain>
    </source>
</reference>
<dbReference type="GO" id="GO:0008768">
    <property type="term" value="F:UDP-sugar diphosphatase activity"/>
    <property type="evidence" value="ECO:0007669"/>
    <property type="project" value="TreeGrafter"/>
</dbReference>
<dbReference type="InterPro" id="IPR029052">
    <property type="entry name" value="Metallo-depent_PP-like"/>
</dbReference>
<evidence type="ECO:0000313" key="3">
    <source>
        <dbReference type="Proteomes" id="UP000662873"/>
    </source>
</evidence>
<sequence length="240" mass="25764">MKLHIFHTSDFHGKLNLAKARFLAELRRAHSPSLYFDTGDLVRSGNLGFSATADPGWALLHQADCDASVPGNRESHPIPTAFQSKLRGAKHPVLCANVRYKDGRPFLPASTAFEVGGVRVAVLGVMVPMVTRSMASSVASGLLWDAPLPAAQAQVEILRGESDLLIALTHIGLAADRELAAAEPRIDLILGGHTHALLETPERIGQVPISHVGSHARHVRRLVWEPGQGVTSSEVLSLPD</sequence>
<dbReference type="InterPro" id="IPR006179">
    <property type="entry name" value="5_nucleotidase/apyrase"/>
</dbReference>
<dbReference type="PANTHER" id="PTHR11575:SF23">
    <property type="entry name" value="5-NUCLEOTIDASE FAMILY PROTEIN"/>
    <property type="match status" value="1"/>
</dbReference>
<feature type="domain" description="Calcineurin-like phosphoesterase" evidence="1">
    <location>
        <begin position="4"/>
        <end position="196"/>
    </location>
</feature>
<dbReference type="GO" id="GO:0030288">
    <property type="term" value="C:outer membrane-bounded periplasmic space"/>
    <property type="evidence" value="ECO:0007669"/>
    <property type="project" value="TreeGrafter"/>
</dbReference>
<dbReference type="Gene3D" id="3.60.21.10">
    <property type="match status" value="1"/>
</dbReference>
<dbReference type="Pfam" id="PF00149">
    <property type="entry name" value="Metallophos"/>
    <property type="match status" value="1"/>
</dbReference>
<dbReference type="PRINTS" id="PR01607">
    <property type="entry name" value="APYRASEFAMLY"/>
</dbReference>
<dbReference type="EMBL" id="AP021858">
    <property type="protein sequence ID" value="BBO23342.1"/>
    <property type="molecule type" value="Genomic_DNA"/>
</dbReference>
<dbReference type="KEGG" id="npy:NPRO_09370"/>
<accession>A0A809RU85</accession>
<name>A0A809RU85_9BACT</name>
<dbReference type="GO" id="GO:0009166">
    <property type="term" value="P:nucleotide catabolic process"/>
    <property type="evidence" value="ECO:0007669"/>
    <property type="project" value="InterPro"/>
</dbReference>
<proteinExistence type="predicted"/>
<dbReference type="PANTHER" id="PTHR11575">
    <property type="entry name" value="5'-NUCLEOTIDASE-RELATED"/>
    <property type="match status" value="1"/>
</dbReference>